<reference evidence="2 3" key="1">
    <citation type="submission" date="2021-02" db="EMBL/GenBank/DDBJ databases">
        <authorList>
            <person name="Lee D.-H."/>
        </authorList>
    </citation>
    <scope>NUCLEOTIDE SEQUENCE [LARGE SCALE GENOMIC DNA]</scope>
    <source>
        <strain evidence="2 3">UL073</strain>
    </source>
</reference>
<protein>
    <recommendedName>
        <fullName evidence="4">Integral membrane protein</fullName>
    </recommendedName>
</protein>
<keyword evidence="1" id="KW-0472">Membrane</keyword>
<evidence type="ECO:0000256" key="1">
    <source>
        <dbReference type="SAM" id="Phobius"/>
    </source>
</evidence>
<dbReference type="EMBL" id="JAFEUP010000005">
    <property type="protein sequence ID" value="MBM7062502.1"/>
    <property type="molecule type" value="Genomic_DNA"/>
</dbReference>
<feature type="transmembrane region" description="Helical" evidence="1">
    <location>
        <begin position="104"/>
        <end position="125"/>
    </location>
</feature>
<evidence type="ECO:0000313" key="2">
    <source>
        <dbReference type="EMBL" id="MBM7062502.1"/>
    </source>
</evidence>
<sequence>MTAVQPSLLLRRALYADGLISGATGLLLMLAADVLSSWLELPRALLFGAGASLLPFALALAWLASRARIQRGAVWAVIAVNALWVLDSLLLLVSGWVAPNLLGYAFVIAQALAVLLFIELELLGLKQSQAQALPA</sequence>
<evidence type="ECO:0000313" key="3">
    <source>
        <dbReference type="Proteomes" id="UP000717995"/>
    </source>
</evidence>
<dbReference type="Proteomes" id="UP000717995">
    <property type="component" value="Unassembled WGS sequence"/>
</dbReference>
<accession>A0ABS2IHF0</accession>
<feature type="transmembrane region" description="Helical" evidence="1">
    <location>
        <begin position="44"/>
        <end position="63"/>
    </location>
</feature>
<dbReference type="RefSeq" id="WP_205349686.1">
    <property type="nucleotide sequence ID" value="NZ_JAFEUP010000005.1"/>
</dbReference>
<name>A0ABS2IHF0_9GAMM</name>
<gene>
    <name evidence="2" type="ORF">JQX08_17450</name>
</gene>
<evidence type="ECO:0008006" key="4">
    <source>
        <dbReference type="Google" id="ProtNLM"/>
    </source>
</evidence>
<comment type="caution">
    <text evidence="2">The sequence shown here is derived from an EMBL/GenBank/DDBJ whole genome shotgun (WGS) entry which is preliminary data.</text>
</comment>
<feature type="transmembrane region" description="Helical" evidence="1">
    <location>
        <begin position="75"/>
        <end position="98"/>
    </location>
</feature>
<keyword evidence="1" id="KW-0812">Transmembrane</keyword>
<keyword evidence="1" id="KW-1133">Transmembrane helix</keyword>
<feature type="transmembrane region" description="Helical" evidence="1">
    <location>
        <begin position="12"/>
        <end position="32"/>
    </location>
</feature>
<keyword evidence="3" id="KW-1185">Reference proteome</keyword>
<proteinExistence type="predicted"/>
<organism evidence="2 3">
    <name type="scientific">Zestomonas insulae</name>
    <dbReference type="NCBI Taxonomy" id="2809017"/>
    <lineage>
        <taxon>Bacteria</taxon>
        <taxon>Pseudomonadati</taxon>
        <taxon>Pseudomonadota</taxon>
        <taxon>Gammaproteobacteria</taxon>
        <taxon>Pseudomonadales</taxon>
        <taxon>Pseudomonadaceae</taxon>
        <taxon>Zestomonas</taxon>
    </lineage>
</organism>